<organism evidence="1 2">
    <name type="scientific">Spirosoma radiotolerans</name>
    <dbReference type="NCBI Taxonomy" id="1379870"/>
    <lineage>
        <taxon>Bacteria</taxon>
        <taxon>Pseudomonadati</taxon>
        <taxon>Bacteroidota</taxon>
        <taxon>Cytophagia</taxon>
        <taxon>Cytophagales</taxon>
        <taxon>Cytophagaceae</taxon>
        <taxon>Spirosoma</taxon>
    </lineage>
</organism>
<reference evidence="1 2" key="1">
    <citation type="journal article" date="2014" name="Curr. Microbiol.">
        <title>Spirosoma radiotolerans sp. nov., a gamma-radiation-resistant bacterium isolated from gamma ray-irradiated soil.</title>
        <authorList>
            <person name="Lee J.J."/>
            <person name="Srinivasan S."/>
            <person name="Lim S."/>
            <person name="Joe M."/>
            <person name="Im S."/>
            <person name="Bae S.I."/>
            <person name="Park K.R."/>
            <person name="Han J.H."/>
            <person name="Park S.H."/>
            <person name="Joo B.M."/>
            <person name="Park S.J."/>
            <person name="Kim M.K."/>
        </authorList>
    </citation>
    <scope>NUCLEOTIDE SEQUENCE [LARGE SCALE GENOMIC DNA]</scope>
    <source>
        <strain evidence="1 2">DG5A</strain>
    </source>
</reference>
<name>A0A0E3V513_9BACT</name>
<sequence>MIMENELPQAYLDDAQYLANDFGQGQLSKSDYNKLDDTISELTDTQAIKFLELVRDGVVQTLEDHKKRCQNPTNCHQLKEGDKTINSLKKRINERKKYLPFISVPQAETPNHPPDHTTARQVLAMKFLLEYAKINVTNDKAAERFLHFLTGKSKENLYKLWRNPYNKDLFTAEVDDLRFIRKFFEELGATEVVKAINNEIDKP</sequence>
<dbReference type="STRING" id="1379870.SD10_01590"/>
<gene>
    <name evidence="1" type="ORF">SD10_01590</name>
</gene>
<evidence type="ECO:0000313" key="1">
    <source>
        <dbReference type="EMBL" id="AKD53787.1"/>
    </source>
</evidence>
<protein>
    <submittedName>
        <fullName evidence="1">Uncharacterized protein</fullName>
    </submittedName>
</protein>
<dbReference type="Proteomes" id="UP000033054">
    <property type="component" value="Chromosome"/>
</dbReference>
<dbReference type="AlphaFoldDB" id="A0A0E3V513"/>
<dbReference type="EMBL" id="CP010429">
    <property type="protein sequence ID" value="AKD53787.1"/>
    <property type="molecule type" value="Genomic_DNA"/>
</dbReference>
<dbReference type="HOGENOM" id="CLU_1348226_0_0_10"/>
<evidence type="ECO:0000313" key="2">
    <source>
        <dbReference type="Proteomes" id="UP000033054"/>
    </source>
</evidence>
<proteinExistence type="predicted"/>
<dbReference type="KEGG" id="srd:SD10_01590"/>
<dbReference type="PATRIC" id="fig|1379870.5.peg.349"/>
<accession>A0A0E3V513</accession>
<keyword evidence="2" id="KW-1185">Reference proteome</keyword>